<dbReference type="Proteomes" id="UP000774699">
    <property type="component" value="Unassembled WGS sequence"/>
</dbReference>
<comment type="caution">
    <text evidence="9">The sequence shown here is derived from an EMBL/GenBank/DDBJ whole genome shotgun (WGS) entry which is preliminary data.</text>
</comment>
<reference evidence="9" key="1">
    <citation type="submission" date="2019-03" db="EMBL/GenBank/DDBJ databases">
        <title>Lake Tanganyika Metagenome-Assembled Genomes (MAGs).</title>
        <authorList>
            <person name="Tran P."/>
        </authorList>
    </citation>
    <scope>NUCLEOTIDE SEQUENCE</scope>
    <source>
        <strain evidence="9">M_DeepCast_50m_m2_156</strain>
    </source>
</reference>
<evidence type="ECO:0000256" key="6">
    <source>
        <dbReference type="ARBA" id="ARBA00022801"/>
    </source>
</evidence>
<dbReference type="InterPro" id="IPR023214">
    <property type="entry name" value="HAD_sf"/>
</dbReference>
<evidence type="ECO:0000256" key="2">
    <source>
        <dbReference type="ARBA" id="ARBA00008389"/>
    </source>
</evidence>
<keyword evidence="6" id="KW-0378">Hydrolase</keyword>
<dbReference type="Gene3D" id="1.10.150.340">
    <property type="entry name" value="Pyrimidine 5'-nucleotidase (UMPH-1), N-terminal domain"/>
    <property type="match status" value="1"/>
</dbReference>
<keyword evidence="7" id="KW-0460">Magnesium</keyword>
<dbReference type="InterPro" id="IPR006434">
    <property type="entry name" value="Pyrimidine_nucleotidase_eu"/>
</dbReference>
<organism evidence="9 10">
    <name type="scientific">Candidatus Iainarchaeum sp</name>
    <dbReference type="NCBI Taxonomy" id="3101447"/>
    <lineage>
        <taxon>Archaea</taxon>
        <taxon>Candidatus Iainarchaeota</taxon>
        <taxon>Candidatus Iainarchaeia</taxon>
        <taxon>Candidatus Iainarchaeales</taxon>
        <taxon>Candidatus Iainarchaeaceae</taxon>
        <taxon>Candidatus Iainarchaeum</taxon>
    </lineage>
</organism>
<dbReference type="AlphaFoldDB" id="A0A8T4CAV7"/>
<dbReference type="PANTHER" id="PTHR13045">
    <property type="entry name" value="5'-NUCLEOTIDASE"/>
    <property type="match status" value="1"/>
</dbReference>
<dbReference type="PANTHER" id="PTHR13045:SF0">
    <property type="entry name" value="7-METHYLGUANOSINE PHOSPHATE-SPECIFIC 5'-NUCLEOTIDASE"/>
    <property type="match status" value="1"/>
</dbReference>
<dbReference type="GO" id="GO:0005737">
    <property type="term" value="C:cytoplasm"/>
    <property type="evidence" value="ECO:0007669"/>
    <property type="project" value="InterPro"/>
</dbReference>
<keyword evidence="8" id="KW-0546">Nucleotide metabolism</keyword>
<dbReference type="SUPFAM" id="SSF56784">
    <property type="entry name" value="HAD-like"/>
    <property type="match status" value="1"/>
</dbReference>
<dbReference type="Pfam" id="PF05822">
    <property type="entry name" value="UMPH-1"/>
    <property type="match status" value="1"/>
</dbReference>
<evidence type="ECO:0000256" key="1">
    <source>
        <dbReference type="ARBA" id="ARBA00000815"/>
    </source>
</evidence>
<accession>A0A8T4CAV7</accession>
<proteinExistence type="inferred from homology"/>
<evidence type="ECO:0000256" key="4">
    <source>
        <dbReference type="ARBA" id="ARBA00022723"/>
    </source>
</evidence>
<dbReference type="Gene3D" id="3.40.50.1000">
    <property type="entry name" value="HAD superfamily/HAD-like"/>
    <property type="match status" value="1"/>
</dbReference>
<dbReference type="EMBL" id="VGJJ01000009">
    <property type="protein sequence ID" value="MBM3282078.1"/>
    <property type="molecule type" value="Genomic_DNA"/>
</dbReference>
<sequence>MDSNIIISNSSAYQKLVATLREGGPSQLHVVADFDKTLTMGTWKGEKRFSLIELIRKYRYLPEGYVTEAYGLSDTFRPWENDLSLSLEERRSRMMEWWSTHVKVMSKYGLSREIVEKIIREQEMGPRAGLSTFLDTLFVKQVPLLIFSAAVTDLIEGFLRKEKMFHSNMHVISNAFAYDAAGIVTGYQSTIIHSLNKSEVAVKDTPYYSQIVSRPNVILLGDGLGDAEMVDGLEHVCVLKIGFLNDNVEKNLDAYKQAYDVVILNDGKMDFVNELLNEILS</sequence>
<evidence type="ECO:0000313" key="9">
    <source>
        <dbReference type="EMBL" id="MBM3282078.1"/>
    </source>
</evidence>
<comment type="catalytic activity">
    <reaction evidence="1">
        <text>a ribonucleoside 5'-phosphate + H2O = a ribonucleoside + phosphate</text>
        <dbReference type="Rhea" id="RHEA:12484"/>
        <dbReference type="ChEBI" id="CHEBI:15377"/>
        <dbReference type="ChEBI" id="CHEBI:18254"/>
        <dbReference type="ChEBI" id="CHEBI:43474"/>
        <dbReference type="ChEBI" id="CHEBI:58043"/>
        <dbReference type="EC" id="3.1.3.5"/>
    </reaction>
</comment>
<dbReference type="SFLD" id="SFLDS00003">
    <property type="entry name" value="Haloacid_Dehalogenase"/>
    <property type="match status" value="1"/>
</dbReference>
<dbReference type="GO" id="GO:0000166">
    <property type="term" value="F:nucleotide binding"/>
    <property type="evidence" value="ECO:0007669"/>
    <property type="project" value="UniProtKB-KW"/>
</dbReference>
<evidence type="ECO:0000256" key="3">
    <source>
        <dbReference type="ARBA" id="ARBA00012643"/>
    </source>
</evidence>
<gene>
    <name evidence="9" type="ORF">FJY86_01915</name>
</gene>
<dbReference type="GO" id="GO:0008253">
    <property type="term" value="F:5'-nucleotidase activity"/>
    <property type="evidence" value="ECO:0007669"/>
    <property type="project" value="UniProtKB-EC"/>
</dbReference>
<evidence type="ECO:0000256" key="7">
    <source>
        <dbReference type="ARBA" id="ARBA00022842"/>
    </source>
</evidence>
<keyword evidence="5" id="KW-0547">Nucleotide-binding</keyword>
<comment type="similarity">
    <text evidence="2">Belongs to the pyrimidine 5'-nucleotidase family.</text>
</comment>
<dbReference type="GO" id="GO:0000287">
    <property type="term" value="F:magnesium ion binding"/>
    <property type="evidence" value="ECO:0007669"/>
    <property type="project" value="InterPro"/>
</dbReference>
<protein>
    <recommendedName>
        <fullName evidence="3">5'-nucleotidase</fullName>
        <ecNumber evidence="3">3.1.3.5</ecNumber>
    </recommendedName>
</protein>
<evidence type="ECO:0000256" key="5">
    <source>
        <dbReference type="ARBA" id="ARBA00022741"/>
    </source>
</evidence>
<dbReference type="InterPro" id="IPR036412">
    <property type="entry name" value="HAD-like_sf"/>
</dbReference>
<evidence type="ECO:0000256" key="8">
    <source>
        <dbReference type="ARBA" id="ARBA00023080"/>
    </source>
</evidence>
<keyword evidence="4" id="KW-0479">Metal-binding</keyword>
<dbReference type="EC" id="3.1.3.5" evidence="3"/>
<name>A0A8T4CAV7_9ARCH</name>
<dbReference type="GO" id="GO:0009117">
    <property type="term" value="P:nucleotide metabolic process"/>
    <property type="evidence" value="ECO:0007669"/>
    <property type="project" value="UniProtKB-KW"/>
</dbReference>
<dbReference type="SFLD" id="SFLDG01128">
    <property type="entry name" value="C1.4:_5'-Nucleotidase_Like"/>
    <property type="match status" value="1"/>
</dbReference>
<evidence type="ECO:0000313" key="10">
    <source>
        <dbReference type="Proteomes" id="UP000774699"/>
    </source>
</evidence>